<gene>
    <name evidence="1" type="ORF">ACA1_323450</name>
</gene>
<dbReference type="EMBL" id="KB007938">
    <property type="protein sequence ID" value="ELR19111.1"/>
    <property type="molecule type" value="Genomic_DNA"/>
</dbReference>
<dbReference type="KEGG" id="acan:ACA1_323450"/>
<reference evidence="1 2" key="1">
    <citation type="journal article" date="2013" name="Genome Biol.">
        <title>Genome of Acanthamoeba castellanii highlights extensive lateral gene transfer and early evolution of tyrosine kinase signaling.</title>
        <authorList>
            <person name="Clarke M."/>
            <person name="Lohan A.J."/>
            <person name="Liu B."/>
            <person name="Lagkouvardos I."/>
            <person name="Roy S."/>
            <person name="Zafar N."/>
            <person name="Bertelli C."/>
            <person name="Schilde C."/>
            <person name="Kianianmomeni A."/>
            <person name="Burglin T.R."/>
            <person name="Frech C."/>
            <person name="Turcotte B."/>
            <person name="Kopec K.O."/>
            <person name="Synnott J.M."/>
            <person name="Choo C."/>
            <person name="Paponov I."/>
            <person name="Finkler A."/>
            <person name="Soon Heng Tan C."/>
            <person name="Hutchins A.P."/>
            <person name="Weinmeier T."/>
            <person name="Rattei T."/>
            <person name="Chu J.S."/>
            <person name="Gimenez G."/>
            <person name="Irimia M."/>
            <person name="Rigden D.J."/>
            <person name="Fitzpatrick D.A."/>
            <person name="Lorenzo-Morales J."/>
            <person name="Bateman A."/>
            <person name="Chiu C.H."/>
            <person name="Tang P."/>
            <person name="Hegemann P."/>
            <person name="Fromm H."/>
            <person name="Raoult D."/>
            <person name="Greub G."/>
            <person name="Miranda-Saavedra D."/>
            <person name="Chen N."/>
            <person name="Nash P."/>
            <person name="Ginger M.L."/>
            <person name="Horn M."/>
            <person name="Schaap P."/>
            <person name="Caler L."/>
            <person name="Loftus B."/>
        </authorList>
    </citation>
    <scope>NUCLEOTIDE SEQUENCE [LARGE SCALE GENOMIC DNA]</scope>
    <source>
        <strain evidence="1 2">Neff</strain>
    </source>
</reference>
<dbReference type="VEuPathDB" id="AmoebaDB:ACA1_323450"/>
<organism evidence="1 2">
    <name type="scientific">Acanthamoeba castellanii (strain ATCC 30010 / Neff)</name>
    <dbReference type="NCBI Taxonomy" id="1257118"/>
    <lineage>
        <taxon>Eukaryota</taxon>
        <taxon>Amoebozoa</taxon>
        <taxon>Discosea</taxon>
        <taxon>Longamoebia</taxon>
        <taxon>Centramoebida</taxon>
        <taxon>Acanthamoebidae</taxon>
        <taxon>Acanthamoeba</taxon>
    </lineage>
</organism>
<dbReference type="GeneID" id="14919910"/>
<evidence type="ECO:0000313" key="2">
    <source>
        <dbReference type="Proteomes" id="UP000011083"/>
    </source>
</evidence>
<sequence>MEGAFTLKVAKGFWPQGKWRDMKTWDIAGVLPTDTLAQLIQKIVAVVGTDERVPDDPADFFLGSPADLTRAFSSPGGLAPRKPQLDATVSENGITSASTLRWWSQAFD</sequence>
<accession>L8H3X1</accession>
<protein>
    <submittedName>
        <fullName evidence="1">Uncharacterized protein</fullName>
    </submittedName>
</protein>
<dbReference type="Proteomes" id="UP000011083">
    <property type="component" value="Unassembled WGS sequence"/>
</dbReference>
<dbReference type="AlphaFoldDB" id="L8H3X1"/>
<name>L8H3X1_ACACF</name>
<proteinExistence type="predicted"/>
<keyword evidence="2" id="KW-1185">Reference proteome</keyword>
<dbReference type="RefSeq" id="XP_004341178.1">
    <property type="nucleotide sequence ID" value="XM_004341130.1"/>
</dbReference>
<evidence type="ECO:0000313" key="1">
    <source>
        <dbReference type="EMBL" id="ELR19111.1"/>
    </source>
</evidence>